<organism evidence="1 2">
    <name type="scientific">Actinacidiphila epipremni</name>
    <dbReference type="NCBI Taxonomy" id="2053013"/>
    <lineage>
        <taxon>Bacteria</taxon>
        <taxon>Bacillati</taxon>
        <taxon>Actinomycetota</taxon>
        <taxon>Actinomycetes</taxon>
        <taxon>Kitasatosporales</taxon>
        <taxon>Streptomycetaceae</taxon>
        <taxon>Actinacidiphila</taxon>
    </lineage>
</organism>
<evidence type="ECO:0000313" key="2">
    <source>
        <dbReference type="Proteomes" id="UP000734511"/>
    </source>
</evidence>
<keyword evidence="1" id="KW-0540">Nuclease</keyword>
<keyword evidence="2" id="KW-1185">Reference proteome</keyword>
<dbReference type="InterPro" id="IPR044925">
    <property type="entry name" value="His-Me_finger_sf"/>
</dbReference>
<gene>
    <name evidence="1" type="ORF">HCN08_30800</name>
</gene>
<dbReference type="Proteomes" id="UP000734511">
    <property type="component" value="Unassembled WGS sequence"/>
</dbReference>
<accession>A0ABX0ZUS2</accession>
<dbReference type="SUPFAM" id="SSF54060">
    <property type="entry name" value="His-Me finger endonucleases"/>
    <property type="match status" value="1"/>
</dbReference>
<proteinExistence type="predicted"/>
<reference evidence="1 2" key="1">
    <citation type="submission" date="2020-03" db="EMBL/GenBank/DDBJ databases">
        <title>WGS of actinomycetes isolated from Thailand.</title>
        <authorList>
            <person name="Thawai C."/>
        </authorList>
    </citation>
    <scope>NUCLEOTIDE SEQUENCE [LARGE SCALE GENOMIC DNA]</scope>
    <source>
        <strain evidence="1 2">PRB2-1</strain>
    </source>
</reference>
<keyword evidence="1" id="KW-0255">Endonuclease</keyword>
<sequence>MLISPDTAQQILTDLTEAGPVPAAPAGLSRYWFLSNGHVLIGDAAIRGYKHKGQWRLDDRDVRRAGVKLASLEVQLDDTVPLLSPHHSDQPAEGDGWRQKIANWISHTQYLHRHAQKCGCNVLGCCEVPEAEAADGDLPDPLALENLPGGYRLIIASTRPGPLLTWSGQHWQIPRAYAQLLTNADSVQASLNQAASICRDCGAEADVRQHRTSSSSGFITRCAACAGSRFQTYTGHLRGVAYSSLSKNTRAGAYLCCLCEEPRPAYYFDHCHQHHDIRGPVCASCNTYEGGGFNYLQRKGSLQHLLTCTGCRRERTLPPRHHAEIVLLTFQPEPHEGCATHSIACNHWPGPNMRWVQKVPASEVRSIVRAFVDRALGEQGDES</sequence>
<evidence type="ECO:0000313" key="1">
    <source>
        <dbReference type="EMBL" id="NJP47763.1"/>
    </source>
</evidence>
<dbReference type="Pfam" id="PF02945">
    <property type="entry name" value="Endonuclease_7"/>
    <property type="match status" value="1"/>
</dbReference>
<dbReference type="InterPro" id="IPR038563">
    <property type="entry name" value="Endonuclease_7_sf"/>
</dbReference>
<comment type="caution">
    <text evidence="1">The sequence shown here is derived from an EMBL/GenBank/DDBJ whole genome shotgun (WGS) entry which is preliminary data.</text>
</comment>
<dbReference type="GO" id="GO:0004519">
    <property type="term" value="F:endonuclease activity"/>
    <property type="evidence" value="ECO:0007669"/>
    <property type="project" value="UniProtKB-KW"/>
</dbReference>
<dbReference type="EMBL" id="JAATEJ010000034">
    <property type="protein sequence ID" value="NJP47763.1"/>
    <property type="molecule type" value="Genomic_DNA"/>
</dbReference>
<dbReference type="RefSeq" id="WP_167986599.1">
    <property type="nucleotide sequence ID" value="NZ_JAATEJ010000034.1"/>
</dbReference>
<name>A0ABX0ZUS2_9ACTN</name>
<dbReference type="InterPro" id="IPR004211">
    <property type="entry name" value="Endonuclease_7"/>
</dbReference>
<dbReference type="Gene3D" id="3.40.1800.10">
    <property type="entry name" value="His-Me finger endonucleases"/>
    <property type="match status" value="1"/>
</dbReference>
<keyword evidence="1" id="KW-0378">Hydrolase</keyword>
<protein>
    <submittedName>
        <fullName evidence="1">Endonuclease VII</fullName>
    </submittedName>
</protein>